<dbReference type="Pfam" id="PF00350">
    <property type="entry name" value="Dynamin_N"/>
    <property type="match status" value="1"/>
</dbReference>
<evidence type="ECO:0000256" key="3">
    <source>
        <dbReference type="ARBA" id="ARBA00022801"/>
    </source>
</evidence>
<evidence type="ECO:0000313" key="7">
    <source>
        <dbReference type="EMBL" id="EKV58322.1"/>
    </source>
</evidence>
<dbReference type="GO" id="GO:0016020">
    <property type="term" value="C:membrane"/>
    <property type="evidence" value="ECO:0007669"/>
    <property type="project" value="UniProtKB-SubCell"/>
</dbReference>
<evidence type="ECO:0000256" key="2">
    <source>
        <dbReference type="ARBA" id="ARBA00022741"/>
    </source>
</evidence>
<keyword evidence="5" id="KW-0472">Membrane</keyword>
<keyword evidence="3" id="KW-0378">Hydrolase</keyword>
<dbReference type="PANTHER" id="PTHR10465">
    <property type="entry name" value="TRANSMEMBRANE GTPASE FZO1"/>
    <property type="match status" value="1"/>
</dbReference>
<feature type="domain" description="Dynamin N-terminal" evidence="6">
    <location>
        <begin position="140"/>
        <end position="311"/>
    </location>
</feature>
<evidence type="ECO:0000259" key="6">
    <source>
        <dbReference type="Pfam" id="PF00350"/>
    </source>
</evidence>
<evidence type="ECO:0000256" key="5">
    <source>
        <dbReference type="ARBA" id="ARBA00023136"/>
    </source>
</evidence>
<dbReference type="PANTHER" id="PTHR10465:SF0">
    <property type="entry name" value="SARCALUMENIN"/>
    <property type="match status" value="1"/>
</dbReference>
<dbReference type="AlphaFoldDB" id="A0A2U4F1Z1"/>
<evidence type="ECO:0000256" key="4">
    <source>
        <dbReference type="ARBA" id="ARBA00023134"/>
    </source>
</evidence>
<dbReference type="Proteomes" id="UP000011663">
    <property type="component" value="Unassembled WGS sequence"/>
</dbReference>
<dbReference type="SUPFAM" id="SSF52540">
    <property type="entry name" value="P-loop containing nucleoside triphosphate hydrolases"/>
    <property type="match status" value="1"/>
</dbReference>
<dbReference type="STRING" id="1289135.A966_01020"/>
<dbReference type="GO" id="GO:0008053">
    <property type="term" value="P:mitochondrial fusion"/>
    <property type="evidence" value="ECO:0007669"/>
    <property type="project" value="TreeGrafter"/>
</dbReference>
<dbReference type="InterPro" id="IPR027094">
    <property type="entry name" value="Mitofusin_fam"/>
</dbReference>
<evidence type="ECO:0000313" key="8">
    <source>
        <dbReference type="Proteomes" id="UP000011663"/>
    </source>
</evidence>
<dbReference type="Gene3D" id="3.40.50.300">
    <property type="entry name" value="P-loop containing nucleotide triphosphate hydrolases"/>
    <property type="match status" value="1"/>
</dbReference>
<dbReference type="OrthoDB" id="1899178at2"/>
<comment type="caution">
    <text evidence="7">The sequence shown here is derived from an EMBL/GenBank/DDBJ whole genome shotgun (WGS) entry which is preliminary data.</text>
</comment>
<accession>A0A2U4F1Z1</accession>
<evidence type="ECO:0000256" key="1">
    <source>
        <dbReference type="ARBA" id="ARBA00004370"/>
    </source>
</evidence>
<keyword evidence="4" id="KW-0342">GTP-binding</keyword>
<sequence length="798" mass="90813">MKEIYFEYNPFTLEFIVKENGEKFDPESKIYEYINNKKRLQFWLDQLIAILYEEINDNFNLTFKGSILDYEDLQLEVDNFNKVNNTNINLVHEQVRSVDDRLKELKELFGYMITTSPFEELKEEKVTEQFNEAIGKEFELAVIATMSSGKSTLLNAFLGRELMPSKNLACTATIARIRDVDGMEGTSVICRDADENIIIDEVSNVTVNDMSEFNDNEKVSYIDIKTDIPFVSSHNLELVLLDTPGPNNSRDERHKEKTYKVINEADPLVLYVLNATQLSTNDDNLLLSSVSKAMEKAGKQAKDRFLFVVNKLDTFDLEAGESIKKVYNDVVSYLKSHGIVNPNIYLVSARTALTARLIKNNYKPTSKQERYLYEFKESCEEFDELHLSKYAALSKSGHDKINAMLNHAEDEFDTLLVHSGIPAVEIAINDYLEKYAMAEKISKGVNTFIGYIRERNMENNIADVLAGNEAKLKEFNEKIAYVSKQIADGNRGKEYKKRIEELDISKKINNELNRIVGDVGDRLYNEVNYIVESIVGKPLPTLAKAAAAIPALAAIPAALAFAPLAAVGAALGIGGIFGALAGNNDPYIVSKSKGEEYVRRFEEIVKEILISFSAEIESQIYSDIIEFSNTMIDEYRKEINSLLEEIDIDGFERDKSDFQFNDLFDSSINDIRSGMDKHIKGKGVSFKKIGIIPFINISITDKFDILEYNNDILTKIFDNVQKECVRIEKYANEELVNEIKQKFLSQIDELEIVVSKKIDSLKNMTSSKEQVEKFIAENKKNKLWLEDFINKLNSVIEL</sequence>
<dbReference type="EMBL" id="ALNZ01000006">
    <property type="protein sequence ID" value="EKV58322.1"/>
    <property type="molecule type" value="Genomic_DNA"/>
</dbReference>
<gene>
    <name evidence="7" type="ORF">A966_01020</name>
</gene>
<comment type="subcellular location">
    <subcellularLocation>
        <location evidence="1">Membrane</location>
    </subcellularLocation>
</comment>
<dbReference type="RefSeq" id="WP_008721398.1">
    <property type="nucleotide sequence ID" value="NZ_JH994110.1"/>
</dbReference>
<keyword evidence="2" id="KW-0547">Nucleotide-binding</keyword>
<dbReference type="InterPro" id="IPR027417">
    <property type="entry name" value="P-loop_NTPase"/>
</dbReference>
<name>A0A2U4F1Z1_9SPIR</name>
<organism evidence="7 8">
    <name type="scientific">Brachyspira hampsonii 30446</name>
    <dbReference type="NCBI Taxonomy" id="1289135"/>
    <lineage>
        <taxon>Bacteria</taxon>
        <taxon>Pseudomonadati</taxon>
        <taxon>Spirochaetota</taxon>
        <taxon>Spirochaetia</taxon>
        <taxon>Brachyspirales</taxon>
        <taxon>Brachyspiraceae</taxon>
        <taxon>Brachyspira</taxon>
    </lineage>
</organism>
<dbReference type="GO" id="GO:0005525">
    <property type="term" value="F:GTP binding"/>
    <property type="evidence" value="ECO:0007669"/>
    <property type="project" value="UniProtKB-KW"/>
</dbReference>
<protein>
    <recommendedName>
        <fullName evidence="6">Dynamin N-terminal domain-containing protein</fullName>
    </recommendedName>
</protein>
<reference evidence="7 8" key="1">
    <citation type="submission" date="2012-07" db="EMBL/GenBank/DDBJ databases">
        <title>Genome sequence of Brachyspira sp. 30446, isolated from a pig with mucohaemorrhagic colitis.</title>
        <authorList>
            <person name="Rubin J.E."/>
            <person name="Fernando C."/>
            <person name="Harding J.C.S."/>
            <person name="Hill J.E."/>
        </authorList>
    </citation>
    <scope>NUCLEOTIDE SEQUENCE [LARGE SCALE GENOMIC DNA]</scope>
    <source>
        <strain evidence="7 8">30446</strain>
    </source>
</reference>
<dbReference type="GO" id="GO:0003924">
    <property type="term" value="F:GTPase activity"/>
    <property type="evidence" value="ECO:0007669"/>
    <property type="project" value="InterPro"/>
</dbReference>
<dbReference type="GeneID" id="66486680"/>
<dbReference type="InterPro" id="IPR045063">
    <property type="entry name" value="Dynamin_N"/>
</dbReference>
<proteinExistence type="predicted"/>